<comment type="caution">
    <text evidence="3">The sequence shown here is derived from an EMBL/GenBank/DDBJ whole genome shotgun (WGS) entry which is preliminary data.</text>
</comment>
<evidence type="ECO:0000259" key="1">
    <source>
        <dbReference type="Pfam" id="PF05144"/>
    </source>
</evidence>
<evidence type="ECO:0000259" key="2">
    <source>
        <dbReference type="Pfam" id="PF05155"/>
    </source>
</evidence>
<dbReference type="Proteomes" id="UP001515641">
    <property type="component" value="Unassembled WGS sequence"/>
</dbReference>
<dbReference type="NCBIfam" id="TIGR01629">
    <property type="entry name" value="rep_II_X"/>
    <property type="match status" value="1"/>
</dbReference>
<accession>A0ABX0L0M6</accession>
<evidence type="ECO:0000313" key="4">
    <source>
        <dbReference type="Proteomes" id="UP001515641"/>
    </source>
</evidence>
<dbReference type="InterPro" id="IPR006516">
    <property type="entry name" value="G2P"/>
</dbReference>
<proteinExistence type="predicted"/>
<dbReference type="InterPro" id="IPR022686">
    <property type="entry name" value="G2P_N"/>
</dbReference>
<dbReference type="EMBL" id="JAAOMA010000004">
    <property type="protein sequence ID" value="NHR04355.1"/>
    <property type="molecule type" value="Genomic_DNA"/>
</dbReference>
<dbReference type="InterPro" id="IPR022688">
    <property type="entry name" value="G2P_C"/>
</dbReference>
<protein>
    <recommendedName>
        <fullName evidence="5">II/X family phage/plasmid replication protein</fullName>
    </recommendedName>
</protein>
<name>A0ABX0L0M6_9NEIS</name>
<feature type="domain" description="Replication-associated protein G2P N-terminal" evidence="1">
    <location>
        <begin position="146"/>
        <end position="257"/>
    </location>
</feature>
<organism evidence="3 4">
    <name type="scientific">Chromobacterium fluminis</name>
    <dbReference type="NCBI Taxonomy" id="3044269"/>
    <lineage>
        <taxon>Bacteria</taxon>
        <taxon>Pseudomonadati</taxon>
        <taxon>Pseudomonadota</taxon>
        <taxon>Betaproteobacteria</taxon>
        <taxon>Neisseriales</taxon>
        <taxon>Chromobacteriaceae</taxon>
        <taxon>Chromobacterium</taxon>
    </lineage>
</organism>
<sequence>MTAFVDFIRIKQRHPGRLNPETGEVEATLPMVDEGIIGKFPRSDETGEYVEDAEWAMQSKKKIRGSFDSLVIVHCDGFTVTLEGNIGRLDRPDNLYNLDLDATLQRCNELLARFGLPPFAPGEKVINPNPSAYDVKHGLFEYWTGATISCIHLTRNYSAGSPQNAQAVIDWLATQSVARIKRGRAGETTVQWGSKGGRKLIKAYIKAVEMTVHRHGRKKTEIYSDPVYQHCLQSGVVRLELEANRLLLRDNMLRFLGDITMSKLIRLFDTEVKPLLSRVREDVTRIELEHLPSHLRMTAAAYLRGENVRALLPHNTFYRHARGLRDYGLDIAEPLPSLHKFASVIKVIELQPLVEVPGWYWDHQRRMSLSVVDTQQADQRVA</sequence>
<feature type="domain" description="Replication-associated protein G2P C-terminal" evidence="2">
    <location>
        <begin position="296"/>
        <end position="361"/>
    </location>
</feature>
<gene>
    <name evidence="3" type="ORF">HA052_04010</name>
</gene>
<dbReference type="RefSeq" id="WP_166450874.1">
    <property type="nucleotide sequence ID" value="NZ_JAAOMA010000004.1"/>
</dbReference>
<dbReference type="Pfam" id="PF05155">
    <property type="entry name" value="G2P_X_C"/>
    <property type="match status" value="1"/>
</dbReference>
<evidence type="ECO:0000313" key="3">
    <source>
        <dbReference type="EMBL" id="NHR04355.1"/>
    </source>
</evidence>
<keyword evidence="4" id="KW-1185">Reference proteome</keyword>
<reference evidence="3 4" key="1">
    <citation type="submission" date="2020-03" db="EMBL/GenBank/DDBJ databases">
        <title>Draft genome sequence of environmentally isolated cultures.</title>
        <authorList>
            <person name="Wilson H.S."/>
            <person name="De Leon M.E."/>
        </authorList>
    </citation>
    <scope>NUCLEOTIDE SEQUENCE [LARGE SCALE GENOMIC DNA]</scope>
    <source>
        <strain evidence="3 4">HSC-31F16</strain>
    </source>
</reference>
<dbReference type="Pfam" id="PF05144">
    <property type="entry name" value="Phage_CRI"/>
    <property type="match status" value="1"/>
</dbReference>
<evidence type="ECO:0008006" key="5">
    <source>
        <dbReference type="Google" id="ProtNLM"/>
    </source>
</evidence>